<dbReference type="PANTHER" id="PTHR37685:SF1">
    <property type="entry name" value="GEO11136P1-RELATED"/>
    <property type="match status" value="1"/>
</dbReference>
<accession>A0A1B6E8F5</accession>
<reference evidence="1" key="1">
    <citation type="submission" date="2015-12" db="EMBL/GenBank/DDBJ databases">
        <title>De novo transcriptome assembly of four potential Pierce s Disease insect vectors from Arizona vineyards.</title>
        <authorList>
            <person name="Tassone E.E."/>
        </authorList>
    </citation>
    <scope>NUCLEOTIDE SEQUENCE</scope>
</reference>
<dbReference type="Pfam" id="PF15868">
    <property type="entry name" value="MBF2"/>
    <property type="match status" value="1"/>
</dbReference>
<sequence>MAYNSIPFSLTALAAFITLQTFFLGVQGFSLFNQSNKTDSIPLNNSITVGKKNFGDRLLFMDIVEESMSFFGITGFPTVYDVIFPLPGETNNATISYISAIDKSEENGAHVRVFNGGIGYNNVTIRLQSQPWGKIFYSVQIYGQ</sequence>
<dbReference type="PANTHER" id="PTHR37685">
    <property type="entry name" value="GEO11136P1-RELATED"/>
    <property type="match status" value="1"/>
</dbReference>
<organism evidence="1">
    <name type="scientific">Clastoptera arizonana</name>
    <name type="common">Arizona spittle bug</name>
    <dbReference type="NCBI Taxonomy" id="38151"/>
    <lineage>
        <taxon>Eukaryota</taxon>
        <taxon>Metazoa</taxon>
        <taxon>Ecdysozoa</taxon>
        <taxon>Arthropoda</taxon>
        <taxon>Hexapoda</taxon>
        <taxon>Insecta</taxon>
        <taxon>Pterygota</taxon>
        <taxon>Neoptera</taxon>
        <taxon>Paraneoptera</taxon>
        <taxon>Hemiptera</taxon>
        <taxon>Auchenorrhyncha</taxon>
        <taxon>Cercopoidea</taxon>
        <taxon>Clastopteridae</taxon>
        <taxon>Clastoptera</taxon>
    </lineage>
</organism>
<protein>
    <submittedName>
        <fullName evidence="1">Uncharacterized protein</fullName>
    </submittedName>
</protein>
<name>A0A1B6E8F5_9HEMI</name>
<dbReference type="InterPro" id="IPR031734">
    <property type="entry name" value="MBF2"/>
</dbReference>
<dbReference type="AlphaFoldDB" id="A0A1B6E8F5"/>
<dbReference type="EMBL" id="GEDC01003164">
    <property type="protein sequence ID" value="JAS34134.1"/>
    <property type="molecule type" value="Transcribed_RNA"/>
</dbReference>
<gene>
    <name evidence="1" type="ORF">g.4397</name>
</gene>
<evidence type="ECO:0000313" key="1">
    <source>
        <dbReference type="EMBL" id="JAS34134.1"/>
    </source>
</evidence>
<proteinExistence type="predicted"/>